<organism evidence="1 2">
    <name type="scientific">Calocera viscosa (strain TUFC12733)</name>
    <dbReference type="NCBI Taxonomy" id="1330018"/>
    <lineage>
        <taxon>Eukaryota</taxon>
        <taxon>Fungi</taxon>
        <taxon>Dikarya</taxon>
        <taxon>Basidiomycota</taxon>
        <taxon>Agaricomycotina</taxon>
        <taxon>Dacrymycetes</taxon>
        <taxon>Dacrymycetales</taxon>
        <taxon>Dacrymycetaceae</taxon>
        <taxon>Calocera</taxon>
    </lineage>
</organism>
<sequence length="152" mass="16995">MTIRILVDRGVRHCHPHVLRLQGCPNVLRHAFRGAKIVMSTVECSGVGEQAGPRDEVCKIVPGYIGNFLLKHSRSSILLDRGVLPRDLHASTAIPLEIAHRQSYPPMPSINRLWPTSSEEQIGDGIGQIVVDLGLYTDYQYHATRRKLSPRL</sequence>
<evidence type="ECO:0000313" key="1">
    <source>
        <dbReference type="EMBL" id="KZO90551.1"/>
    </source>
</evidence>
<proteinExistence type="predicted"/>
<dbReference type="EMBL" id="KV417339">
    <property type="protein sequence ID" value="KZO90551.1"/>
    <property type="molecule type" value="Genomic_DNA"/>
</dbReference>
<protein>
    <submittedName>
        <fullName evidence="1">Uncharacterized protein</fullName>
    </submittedName>
</protein>
<evidence type="ECO:0000313" key="2">
    <source>
        <dbReference type="Proteomes" id="UP000076738"/>
    </source>
</evidence>
<keyword evidence="2" id="KW-1185">Reference proteome</keyword>
<gene>
    <name evidence="1" type="ORF">CALVIDRAFT_568973</name>
</gene>
<name>A0A167GH29_CALVF</name>
<reference evidence="1 2" key="1">
    <citation type="journal article" date="2016" name="Mol. Biol. Evol.">
        <title>Comparative Genomics of Early-Diverging Mushroom-Forming Fungi Provides Insights into the Origins of Lignocellulose Decay Capabilities.</title>
        <authorList>
            <person name="Nagy L.G."/>
            <person name="Riley R."/>
            <person name="Tritt A."/>
            <person name="Adam C."/>
            <person name="Daum C."/>
            <person name="Floudas D."/>
            <person name="Sun H."/>
            <person name="Yadav J.S."/>
            <person name="Pangilinan J."/>
            <person name="Larsson K.H."/>
            <person name="Matsuura K."/>
            <person name="Barry K."/>
            <person name="Labutti K."/>
            <person name="Kuo R."/>
            <person name="Ohm R.A."/>
            <person name="Bhattacharya S.S."/>
            <person name="Shirouzu T."/>
            <person name="Yoshinaga Y."/>
            <person name="Martin F.M."/>
            <person name="Grigoriev I.V."/>
            <person name="Hibbett D.S."/>
        </authorList>
    </citation>
    <scope>NUCLEOTIDE SEQUENCE [LARGE SCALE GENOMIC DNA]</scope>
    <source>
        <strain evidence="1 2">TUFC12733</strain>
    </source>
</reference>
<accession>A0A167GH29</accession>
<dbReference type="Proteomes" id="UP000076738">
    <property type="component" value="Unassembled WGS sequence"/>
</dbReference>
<dbReference type="AlphaFoldDB" id="A0A167GH29"/>